<sequence>MVTLITEQLRKQSLDEAQNKTFTVNDVSSNATKTSHRTLKVSEQFRQAPCEKPSQNSPPPPPSKRHCRSLSVPEDLSRCRAAWHPSAFKVWTPVKRTCHSGETSTSGSGASSVPPCGPGSSFTSSSLNSSSSPTFFSLALSSDSPLPWSFSWDPCDSLKGTCSASFAVPSSCSSSPAPLISHSTPPASRRSLYPVLPRCHSQPCDMRRPLLKRRHDQDLMPSARPGLDFGKMTQVIDRPVSSGAAQHISFSPVEFLGRVSIGPLSESEEEDKRGQSVVFERDCTELDLNLIEEN</sequence>
<evidence type="ECO:0000256" key="2">
    <source>
        <dbReference type="SAM" id="MobiDB-lite"/>
    </source>
</evidence>
<dbReference type="Proteomes" id="UP000261520">
    <property type="component" value="Unplaced"/>
</dbReference>
<dbReference type="PANTHER" id="PTHR28567">
    <property type="entry name" value="PROTEIN FAM53A-LIKE ISOFORM X1"/>
    <property type="match status" value="1"/>
</dbReference>
<dbReference type="GO" id="GO:0006606">
    <property type="term" value="P:protein import into nucleus"/>
    <property type="evidence" value="ECO:0007669"/>
    <property type="project" value="TreeGrafter"/>
</dbReference>
<dbReference type="Pfam" id="PF15242">
    <property type="entry name" value="FAM53"/>
    <property type="match status" value="1"/>
</dbReference>
<dbReference type="InterPro" id="IPR029356">
    <property type="entry name" value="FAM53"/>
</dbReference>
<feature type="compositionally biased region" description="Polar residues" evidence="2">
    <location>
        <begin position="24"/>
        <end position="33"/>
    </location>
</feature>
<reference evidence="3" key="1">
    <citation type="submission" date="2025-08" db="UniProtKB">
        <authorList>
            <consortium name="Ensembl"/>
        </authorList>
    </citation>
    <scope>IDENTIFICATION</scope>
</reference>
<name>A0A3B3ZJN2_9GOBI</name>
<dbReference type="GO" id="GO:0005634">
    <property type="term" value="C:nucleus"/>
    <property type="evidence" value="ECO:0007669"/>
    <property type="project" value="TreeGrafter"/>
</dbReference>
<dbReference type="Ensembl" id="ENSPMGT00000005063.1">
    <property type="protein sequence ID" value="ENSPMGP00000004770.1"/>
    <property type="gene ID" value="ENSPMGG00000004032.1"/>
</dbReference>
<evidence type="ECO:0000256" key="1">
    <source>
        <dbReference type="ARBA" id="ARBA00010984"/>
    </source>
</evidence>
<evidence type="ECO:0000313" key="4">
    <source>
        <dbReference type="Proteomes" id="UP000261520"/>
    </source>
</evidence>
<dbReference type="PANTHER" id="PTHR28567:SF4">
    <property type="entry name" value="PROTEIN FAM53C"/>
    <property type="match status" value="1"/>
</dbReference>
<protein>
    <submittedName>
        <fullName evidence="3">Uncharacterized protein</fullName>
    </submittedName>
</protein>
<keyword evidence="4" id="KW-1185">Reference proteome</keyword>
<comment type="similarity">
    <text evidence="1">Belongs to the FAM53 family.</text>
</comment>
<feature type="region of interest" description="Disordered" evidence="2">
    <location>
        <begin position="24"/>
        <end position="69"/>
    </location>
</feature>
<organism evidence="3 4">
    <name type="scientific">Periophthalmus magnuspinnatus</name>
    <dbReference type="NCBI Taxonomy" id="409849"/>
    <lineage>
        <taxon>Eukaryota</taxon>
        <taxon>Metazoa</taxon>
        <taxon>Chordata</taxon>
        <taxon>Craniata</taxon>
        <taxon>Vertebrata</taxon>
        <taxon>Euteleostomi</taxon>
        <taxon>Actinopterygii</taxon>
        <taxon>Neopterygii</taxon>
        <taxon>Teleostei</taxon>
        <taxon>Neoteleostei</taxon>
        <taxon>Acanthomorphata</taxon>
        <taxon>Gobiaria</taxon>
        <taxon>Gobiiformes</taxon>
        <taxon>Gobioidei</taxon>
        <taxon>Gobiidae</taxon>
        <taxon>Oxudercinae</taxon>
        <taxon>Periophthalmus</taxon>
    </lineage>
</organism>
<reference evidence="3" key="2">
    <citation type="submission" date="2025-09" db="UniProtKB">
        <authorList>
            <consortium name="Ensembl"/>
        </authorList>
    </citation>
    <scope>IDENTIFICATION</scope>
</reference>
<proteinExistence type="inferred from homology"/>
<dbReference type="AlphaFoldDB" id="A0A3B3ZJN2"/>
<evidence type="ECO:0000313" key="3">
    <source>
        <dbReference type="Ensembl" id="ENSPMGP00000004770.1"/>
    </source>
</evidence>
<accession>A0A3B3ZJN2</accession>